<evidence type="ECO:0000259" key="12">
    <source>
        <dbReference type="PROSITE" id="PS50011"/>
    </source>
</evidence>
<dbReference type="GO" id="GO:0004674">
    <property type="term" value="F:protein serine/threonine kinase activity"/>
    <property type="evidence" value="ECO:0007669"/>
    <property type="project" value="UniProtKB-KW"/>
</dbReference>
<comment type="caution">
    <text evidence="13">The sequence shown here is derived from an EMBL/GenBank/DDBJ whole genome shotgun (WGS) entry which is preliminary data.</text>
</comment>
<feature type="compositionally biased region" description="Basic and acidic residues" evidence="11">
    <location>
        <begin position="289"/>
        <end position="308"/>
    </location>
</feature>
<dbReference type="InterPro" id="IPR050629">
    <property type="entry name" value="STE20/SPS1-PAK"/>
</dbReference>
<dbReference type="GO" id="GO:0005737">
    <property type="term" value="C:cytoplasm"/>
    <property type="evidence" value="ECO:0007669"/>
    <property type="project" value="TreeGrafter"/>
</dbReference>
<evidence type="ECO:0000256" key="10">
    <source>
        <dbReference type="PROSITE-ProRule" id="PRU10141"/>
    </source>
</evidence>
<dbReference type="GO" id="GO:0005524">
    <property type="term" value="F:ATP binding"/>
    <property type="evidence" value="ECO:0007669"/>
    <property type="project" value="UniProtKB-UniRule"/>
</dbReference>
<keyword evidence="3" id="KW-0723">Serine/threonine-protein kinase</keyword>
<comment type="catalytic activity">
    <reaction evidence="8">
        <text>L-threonyl-[protein] + ATP = O-phospho-L-threonyl-[protein] + ADP + H(+)</text>
        <dbReference type="Rhea" id="RHEA:46608"/>
        <dbReference type="Rhea" id="RHEA-COMP:11060"/>
        <dbReference type="Rhea" id="RHEA-COMP:11605"/>
        <dbReference type="ChEBI" id="CHEBI:15378"/>
        <dbReference type="ChEBI" id="CHEBI:30013"/>
        <dbReference type="ChEBI" id="CHEBI:30616"/>
        <dbReference type="ChEBI" id="CHEBI:61977"/>
        <dbReference type="ChEBI" id="CHEBI:456216"/>
        <dbReference type="EC" id="2.7.11.1"/>
    </reaction>
</comment>
<dbReference type="AlphaFoldDB" id="A0A9P4QP80"/>
<name>A0A9P4QP80_9PLEO</name>
<comment type="catalytic activity">
    <reaction evidence="9">
        <text>L-seryl-[protein] + ATP = O-phospho-L-seryl-[protein] + ADP + H(+)</text>
        <dbReference type="Rhea" id="RHEA:17989"/>
        <dbReference type="Rhea" id="RHEA-COMP:9863"/>
        <dbReference type="Rhea" id="RHEA-COMP:11604"/>
        <dbReference type="ChEBI" id="CHEBI:15378"/>
        <dbReference type="ChEBI" id="CHEBI:29999"/>
        <dbReference type="ChEBI" id="CHEBI:30616"/>
        <dbReference type="ChEBI" id="CHEBI:83421"/>
        <dbReference type="ChEBI" id="CHEBI:456216"/>
        <dbReference type="EC" id="2.7.11.1"/>
    </reaction>
</comment>
<dbReference type="InterPro" id="IPR011009">
    <property type="entry name" value="Kinase-like_dom_sf"/>
</dbReference>
<proteinExistence type="inferred from homology"/>
<evidence type="ECO:0000256" key="7">
    <source>
        <dbReference type="ARBA" id="ARBA00022840"/>
    </source>
</evidence>
<dbReference type="InterPro" id="IPR000719">
    <property type="entry name" value="Prot_kinase_dom"/>
</dbReference>
<evidence type="ECO:0000256" key="8">
    <source>
        <dbReference type="ARBA" id="ARBA00047899"/>
    </source>
</evidence>
<comment type="similarity">
    <text evidence="1">Belongs to the protein kinase superfamily. STE Ser/Thr protein kinase family. STE20 subfamily.</text>
</comment>
<evidence type="ECO:0000256" key="9">
    <source>
        <dbReference type="ARBA" id="ARBA00048679"/>
    </source>
</evidence>
<evidence type="ECO:0000256" key="2">
    <source>
        <dbReference type="ARBA" id="ARBA00012513"/>
    </source>
</evidence>
<feature type="binding site" evidence="10">
    <location>
        <position position="45"/>
    </location>
    <ligand>
        <name>ATP</name>
        <dbReference type="ChEBI" id="CHEBI:30616"/>
    </ligand>
</feature>
<dbReference type="FunFam" id="1.10.510.10:FF:000499">
    <property type="entry name" value="Serine/threonine-protein kinase KIC1"/>
    <property type="match status" value="1"/>
</dbReference>
<evidence type="ECO:0000256" key="1">
    <source>
        <dbReference type="ARBA" id="ARBA00008874"/>
    </source>
</evidence>
<dbReference type="EMBL" id="ML996283">
    <property type="protein sequence ID" value="KAF2728366.1"/>
    <property type="molecule type" value="Genomic_DNA"/>
</dbReference>
<gene>
    <name evidence="13" type="ORF">EJ04DRAFT_449488</name>
</gene>
<accession>A0A9P4QP80</accession>
<evidence type="ECO:0000313" key="14">
    <source>
        <dbReference type="Proteomes" id="UP000799444"/>
    </source>
</evidence>
<evidence type="ECO:0000256" key="5">
    <source>
        <dbReference type="ARBA" id="ARBA00022741"/>
    </source>
</evidence>
<dbReference type="InterPro" id="IPR017441">
    <property type="entry name" value="Protein_kinase_ATP_BS"/>
</dbReference>
<keyword evidence="5 10" id="KW-0547">Nucleotide-binding</keyword>
<evidence type="ECO:0000313" key="13">
    <source>
        <dbReference type="EMBL" id="KAF2728366.1"/>
    </source>
</evidence>
<evidence type="ECO:0000256" key="6">
    <source>
        <dbReference type="ARBA" id="ARBA00022777"/>
    </source>
</evidence>
<keyword evidence="6" id="KW-0418">Kinase</keyword>
<dbReference type="OrthoDB" id="248923at2759"/>
<evidence type="ECO:0000256" key="11">
    <source>
        <dbReference type="SAM" id="MobiDB-lite"/>
    </source>
</evidence>
<organism evidence="13 14">
    <name type="scientific">Polyplosphaeria fusca</name>
    <dbReference type="NCBI Taxonomy" id="682080"/>
    <lineage>
        <taxon>Eukaryota</taxon>
        <taxon>Fungi</taxon>
        <taxon>Dikarya</taxon>
        <taxon>Ascomycota</taxon>
        <taxon>Pezizomycotina</taxon>
        <taxon>Dothideomycetes</taxon>
        <taxon>Pleosporomycetidae</taxon>
        <taxon>Pleosporales</taxon>
        <taxon>Tetraplosphaeriaceae</taxon>
        <taxon>Polyplosphaeria</taxon>
    </lineage>
</organism>
<feature type="region of interest" description="Disordered" evidence="11">
    <location>
        <begin position="281"/>
        <end position="313"/>
    </location>
</feature>
<dbReference type="PROSITE" id="PS00107">
    <property type="entry name" value="PROTEIN_KINASE_ATP"/>
    <property type="match status" value="1"/>
</dbReference>
<keyword evidence="4" id="KW-0808">Transferase</keyword>
<protein>
    <recommendedName>
        <fullName evidence="2">non-specific serine/threonine protein kinase</fullName>
        <ecNumber evidence="2">2.7.11.1</ecNumber>
    </recommendedName>
</protein>
<dbReference type="Gene3D" id="1.10.510.10">
    <property type="entry name" value="Transferase(Phosphotransferase) domain 1"/>
    <property type="match status" value="1"/>
</dbReference>
<feature type="region of interest" description="Disordered" evidence="11">
    <location>
        <begin position="363"/>
        <end position="421"/>
    </location>
</feature>
<dbReference type="PROSITE" id="PS50011">
    <property type="entry name" value="PROTEIN_KINASE_DOM"/>
    <property type="match status" value="1"/>
</dbReference>
<evidence type="ECO:0000256" key="3">
    <source>
        <dbReference type="ARBA" id="ARBA00022527"/>
    </source>
</evidence>
<feature type="compositionally biased region" description="Low complexity" evidence="11">
    <location>
        <begin position="606"/>
        <end position="626"/>
    </location>
</feature>
<dbReference type="SUPFAM" id="SSF56112">
    <property type="entry name" value="Protein kinase-like (PK-like)"/>
    <property type="match status" value="1"/>
</dbReference>
<dbReference type="CDD" id="cd06609">
    <property type="entry name" value="STKc_MST3_like"/>
    <property type="match status" value="1"/>
</dbReference>
<dbReference type="Pfam" id="PF00069">
    <property type="entry name" value="Pkinase"/>
    <property type="match status" value="1"/>
</dbReference>
<feature type="region of interest" description="Disordered" evidence="11">
    <location>
        <begin position="547"/>
        <end position="656"/>
    </location>
</feature>
<keyword evidence="14" id="KW-1185">Reference proteome</keyword>
<keyword evidence="7 10" id="KW-0067">ATP-binding</keyword>
<sequence length="773" mass="84034">MVITDVNGSVNPEDLFEKKECVGGGSFGKVYKGVDRRTGKPVAIKVIDVENAEDEVDDIVSEISILSDLKSEYVTSYYGSFLHGSNIWIVMEYCSGGSVADLMKGGDLAEGEIAILLRELLLALVYVHEDNKIHRDIKAANILVQANGQVKLADFGVSSQLTGTITKKNTFVGTPFWMAPEVIKQSGYDYKADIWSLGITAIEMAKGEPPYSDIHPMKVLFLIPKNPAPVLSGDFSADFKDFVATALRKDPNVRPPAKLLLRHPFIRKAGKTTRLQEMTIRYQRWQSRNPKEYDSEDDEGHHQAKSDPLDEDLWDFGTVRPINAGKGLGLRAMNDAAANARNASPTRKPVPSTGAENWALGSEDTIRAPSPPPSPSKRVPVLQPPMSPRVAANVPLPMSPEKRNTASLMPPASAQETPRKSPVPALFSARPGNPGLATPPKQMGQQPVRRQTPLARDYDDYLQREIAADMANLEITPQRNVTPSRASVLPPKPLPHPGTVADVPGPGPILPLPGLGASPGAGSEFKEAVASVASRPTAKKDYFRVESNGFAGSDKQKSSVHKSLPRIETRNSLKVKKASPSPSPTSPPHMLQKALPQFDPKKMLGAPNAAPQPAANIAPNAPVRPAQNMAASTAPRAPPHATPQVPLNDPFGRPSLQSNPVPAPAPEITALTGVIVPALQAAVQRRTYHVGMENKKDTERMKGIMHPQAYLDRRQHRHEVHENVKRLVNEISDRFKELDKWDQLSEVGMGGDVDGFLEGLLEEVLVRVEPADD</sequence>
<dbReference type="SMART" id="SM00220">
    <property type="entry name" value="S_TKc"/>
    <property type="match status" value="1"/>
</dbReference>
<feature type="domain" description="Protein kinase" evidence="12">
    <location>
        <begin position="16"/>
        <end position="266"/>
    </location>
</feature>
<reference evidence="13" key="1">
    <citation type="journal article" date="2020" name="Stud. Mycol.">
        <title>101 Dothideomycetes genomes: a test case for predicting lifestyles and emergence of pathogens.</title>
        <authorList>
            <person name="Haridas S."/>
            <person name="Albert R."/>
            <person name="Binder M."/>
            <person name="Bloem J."/>
            <person name="Labutti K."/>
            <person name="Salamov A."/>
            <person name="Andreopoulos B."/>
            <person name="Baker S."/>
            <person name="Barry K."/>
            <person name="Bills G."/>
            <person name="Bluhm B."/>
            <person name="Cannon C."/>
            <person name="Castanera R."/>
            <person name="Culley D."/>
            <person name="Daum C."/>
            <person name="Ezra D."/>
            <person name="Gonzalez J."/>
            <person name="Henrissat B."/>
            <person name="Kuo A."/>
            <person name="Liang C."/>
            <person name="Lipzen A."/>
            <person name="Lutzoni F."/>
            <person name="Magnuson J."/>
            <person name="Mondo S."/>
            <person name="Nolan M."/>
            <person name="Ohm R."/>
            <person name="Pangilinan J."/>
            <person name="Park H.-J."/>
            <person name="Ramirez L."/>
            <person name="Alfaro M."/>
            <person name="Sun H."/>
            <person name="Tritt A."/>
            <person name="Yoshinaga Y."/>
            <person name="Zwiers L.-H."/>
            <person name="Turgeon B."/>
            <person name="Goodwin S."/>
            <person name="Spatafora J."/>
            <person name="Crous P."/>
            <person name="Grigoriev I."/>
        </authorList>
    </citation>
    <scope>NUCLEOTIDE SEQUENCE</scope>
    <source>
        <strain evidence="13">CBS 125425</strain>
    </source>
</reference>
<evidence type="ECO:0000256" key="4">
    <source>
        <dbReference type="ARBA" id="ARBA00022679"/>
    </source>
</evidence>
<dbReference type="EC" id="2.7.11.1" evidence="2"/>
<dbReference type="PANTHER" id="PTHR48012:SF10">
    <property type="entry name" value="FI20177P1"/>
    <property type="match status" value="1"/>
</dbReference>
<dbReference type="PANTHER" id="PTHR48012">
    <property type="entry name" value="STERILE20-LIKE KINASE, ISOFORM B-RELATED"/>
    <property type="match status" value="1"/>
</dbReference>
<dbReference type="Proteomes" id="UP000799444">
    <property type="component" value="Unassembled WGS sequence"/>
</dbReference>